<reference evidence="4 5" key="1">
    <citation type="journal article" date="2014" name="BMC Genomics">
        <title>Comparative genome sequencing reveals chemotype-specific gene clusters in the toxigenic black mold Stachybotrys.</title>
        <authorList>
            <person name="Semeiks J."/>
            <person name="Borek D."/>
            <person name="Otwinowski Z."/>
            <person name="Grishin N.V."/>
        </authorList>
    </citation>
    <scope>NUCLEOTIDE SEQUENCE [LARGE SCALE GENOMIC DNA]</scope>
    <source>
        <strain evidence="5">CBS 109288 / IBT 7711</strain>
    </source>
</reference>
<dbReference type="EMBL" id="KL647898">
    <property type="protein sequence ID" value="KEY73221.1"/>
    <property type="molecule type" value="Genomic_DNA"/>
</dbReference>
<evidence type="ECO:0000256" key="1">
    <source>
        <dbReference type="ARBA" id="ARBA00023242"/>
    </source>
</evidence>
<feature type="region of interest" description="Disordered" evidence="2">
    <location>
        <begin position="239"/>
        <end position="258"/>
    </location>
</feature>
<dbReference type="AlphaFoldDB" id="A0A084B6P2"/>
<feature type="region of interest" description="Disordered" evidence="2">
    <location>
        <begin position="75"/>
        <end position="110"/>
    </location>
</feature>
<evidence type="ECO:0000256" key="2">
    <source>
        <dbReference type="SAM" id="MobiDB-lite"/>
    </source>
</evidence>
<dbReference type="GO" id="GO:0008270">
    <property type="term" value="F:zinc ion binding"/>
    <property type="evidence" value="ECO:0007669"/>
    <property type="project" value="InterPro"/>
</dbReference>
<dbReference type="InterPro" id="IPR001138">
    <property type="entry name" value="Zn2Cys6_DnaBD"/>
</dbReference>
<dbReference type="HOGENOM" id="CLU_619788_0_0_1"/>
<evidence type="ECO:0000313" key="4">
    <source>
        <dbReference type="EMBL" id="KEY73221.1"/>
    </source>
</evidence>
<dbReference type="PROSITE" id="PS00463">
    <property type="entry name" value="ZN2_CY6_FUNGAL_1"/>
    <property type="match status" value="1"/>
</dbReference>
<keyword evidence="1" id="KW-0539">Nucleus</keyword>
<dbReference type="SUPFAM" id="SSF57701">
    <property type="entry name" value="Zn2/Cys6 DNA-binding domain"/>
    <property type="match status" value="1"/>
</dbReference>
<organism evidence="4 5">
    <name type="scientific">Stachybotrys chartarum (strain CBS 109288 / IBT 7711)</name>
    <name type="common">Toxic black mold</name>
    <name type="synonym">Stilbospora chartarum</name>
    <dbReference type="NCBI Taxonomy" id="1280523"/>
    <lineage>
        <taxon>Eukaryota</taxon>
        <taxon>Fungi</taxon>
        <taxon>Dikarya</taxon>
        <taxon>Ascomycota</taxon>
        <taxon>Pezizomycotina</taxon>
        <taxon>Sordariomycetes</taxon>
        <taxon>Hypocreomycetidae</taxon>
        <taxon>Hypocreales</taxon>
        <taxon>Stachybotryaceae</taxon>
        <taxon>Stachybotrys</taxon>
    </lineage>
</organism>
<dbReference type="CDD" id="cd00067">
    <property type="entry name" value="GAL4"/>
    <property type="match status" value="1"/>
</dbReference>
<dbReference type="Proteomes" id="UP000028045">
    <property type="component" value="Unassembled WGS sequence"/>
</dbReference>
<dbReference type="Gene3D" id="4.10.240.10">
    <property type="entry name" value="Zn(2)-C6 fungal-type DNA-binding domain"/>
    <property type="match status" value="1"/>
</dbReference>
<dbReference type="InterPro" id="IPR036864">
    <property type="entry name" value="Zn2-C6_fun-type_DNA-bd_sf"/>
</dbReference>
<keyword evidence="5" id="KW-1185">Reference proteome</keyword>
<dbReference type="GO" id="GO:0000981">
    <property type="term" value="F:DNA-binding transcription factor activity, RNA polymerase II-specific"/>
    <property type="evidence" value="ECO:0007669"/>
    <property type="project" value="InterPro"/>
</dbReference>
<accession>A0A084B6P2</accession>
<dbReference type="Pfam" id="PF00172">
    <property type="entry name" value="Zn_clus"/>
    <property type="match status" value="1"/>
</dbReference>
<feature type="domain" description="Zn(2)-C6 fungal-type" evidence="3">
    <location>
        <begin position="37"/>
        <end position="67"/>
    </location>
</feature>
<proteinExistence type="predicted"/>
<feature type="compositionally biased region" description="Low complexity" evidence="2">
    <location>
        <begin position="89"/>
        <end position="102"/>
    </location>
</feature>
<protein>
    <recommendedName>
        <fullName evidence="3">Zn(2)-C6 fungal-type domain-containing protein</fullName>
    </recommendedName>
</protein>
<sequence length="461" mass="50205">MFGTLRIGSDKNSVEFTEHAKGEAASRLGGYVFSHSACERCRLKKLRCNKHKSGCDRCTSQALKCSYQTVAETDGSRQKSKAHSQANFSNASGTAGTSDAASPQDNDGVDRDIGEWEMAVTDPTGSAVNTTSQFSRDLDQANQGEHSNLDDLPQGLNFGVELDYSENELSGLFSNIADLQPDDMQATVFMGTADQALLDAEAFDSMTETANSMLDDMGDIAASQPASADAQSSFMAFDHALTPPSSSSRQNSDASTSDDFVTASFGQARSRPDPSSCQCQKSILRVLAEIESKILSASPSNMYTVLSYQRRTTTAGNDILTSRICNCRIKFFGLLGIISEKTTILCEAIITAFVCRVKVQNDSIDFGESDFPDKGLDRNSAMRLGEFQVQTLQEFTVVSAAVIKLQLKYSVTFVSRTRELAISMNRLAEAQGLRKLESRLKELIIKMQRMALDIESDCCDV</sequence>
<gene>
    <name evidence="4" type="ORF">S7711_10815</name>
</gene>
<name>A0A084B6P2_STACB</name>
<dbReference type="PROSITE" id="PS50048">
    <property type="entry name" value="ZN2_CY6_FUNGAL_2"/>
    <property type="match status" value="1"/>
</dbReference>
<feature type="compositionally biased region" description="Polar residues" evidence="2">
    <location>
        <begin position="243"/>
        <end position="258"/>
    </location>
</feature>
<evidence type="ECO:0000313" key="5">
    <source>
        <dbReference type="Proteomes" id="UP000028045"/>
    </source>
</evidence>
<evidence type="ECO:0000259" key="3">
    <source>
        <dbReference type="PROSITE" id="PS50048"/>
    </source>
</evidence>